<dbReference type="EMBL" id="LRPU01000106">
    <property type="protein sequence ID" value="KXA10265.1"/>
    <property type="molecule type" value="Genomic_DNA"/>
</dbReference>
<dbReference type="PATRIC" id="fig|1502.174.peg.2128"/>
<evidence type="ECO:0000313" key="2">
    <source>
        <dbReference type="Proteomes" id="UP000070646"/>
    </source>
</evidence>
<dbReference type="RefSeq" id="WP_060796142.1">
    <property type="nucleotide sequence ID" value="NZ_JBBVGB010000065.1"/>
</dbReference>
<sequence>MKVKITFIKTSIDKLVDFWIEEEELEQLKNDSFVKSIDRNWDDSKEAWLYSIEYQNGDSEEVYCNV</sequence>
<protein>
    <submittedName>
        <fullName evidence="1">Uncharacterized protein</fullName>
    </submittedName>
</protein>
<comment type="caution">
    <text evidence="1">The sequence shown here is derived from an EMBL/GenBank/DDBJ whole genome shotgun (WGS) entry which is preliminary data.</text>
</comment>
<evidence type="ECO:0000313" key="1">
    <source>
        <dbReference type="EMBL" id="KXA10265.1"/>
    </source>
</evidence>
<organism evidence="1 2">
    <name type="scientific">Clostridium perfringens</name>
    <dbReference type="NCBI Taxonomy" id="1502"/>
    <lineage>
        <taxon>Bacteria</taxon>
        <taxon>Bacillati</taxon>
        <taxon>Bacillota</taxon>
        <taxon>Clostridia</taxon>
        <taxon>Eubacteriales</taxon>
        <taxon>Clostridiaceae</taxon>
        <taxon>Clostridium</taxon>
    </lineage>
</organism>
<accession>A0A133N1T2</accession>
<dbReference type="AlphaFoldDB" id="A0A133N1T2"/>
<gene>
    <name evidence="1" type="ORF">HMPREF3222_02114</name>
</gene>
<proteinExistence type="predicted"/>
<dbReference type="Proteomes" id="UP000070646">
    <property type="component" value="Unassembled WGS sequence"/>
</dbReference>
<name>A0A133N1T2_CLOPF</name>
<reference evidence="1 2" key="1">
    <citation type="submission" date="2016-01" db="EMBL/GenBank/DDBJ databases">
        <authorList>
            <person name="Oliw E.H."/>
        </authorList>
    </citation>
    <scope>NUCLEOTIDE SEQUENCE [LARGE SCALE GENOMIC DNA]</scope>
    <source>
        <strain evidence="1 2">MJR7757A</strain>
    </source>
</reference>